<comment type="function">
    <text evidence="7">Catalyzes the decarboxylation of four acetate groups of uroporphyrinogen-III to yield coproporphyrinogen-III.</text>
</comment>
<evidence type="ECO:0000259" key="8">
    <source>
        <dbReference type="PROSITE" id="PS00907"/>
    </source>
</evidence>
<proteinExistence type="inferred from homology"/>
<comment type="subcellular location">
    <subcellularLocation>
        <location evidence="7">Cytoplasm</location>
    </subcellularLocation>
</comment>
<feature type="binding site" evidence="7">
    <location>
        <position position="333"/>
    </location>
    <ligand>
        <name>substrate</name>
    </ligand>
</feature>
<evidence type="ECO:0000256" key="7">
    <source>
        <dbReference type="HAMAP-Rule" id="MF_00218"/>
    </source>
</evidence>
<dbReference type="PROSITE" id="PS00907">
    <property type="entry name" value="UROD_2"/>
    <property type="match status" value="1"/>
</dbReference>
<dbReference type="InterPro" id="IPR038071">
    <property type="entry name" value="UROD/MetE-like_sf"/>
</dbReference>
<feature type="domain" description="Uroporphyrinogen decarboxylase (URO-D)" evidence="8">
    <location>
        <begin position="144"/>
        <end position="160"/>
    </location>
</feature>
<protein>
    <recommendedName>
        <fullName evidence="3 7">Uroporphyrinogen decarboxylase</fullName>
        <shortName evidence="7">UPD</shortName>
        <shortName evidence="7">URO-D</shortName>
        <ecNumber evidence="3 7">4.1.1.37</ecNumber>
    </recommendedName>
</protein>
<dbReference type="InterPro" id="IPR000257">
    <property type="entry name" value="Uroporphyrinogen_deCOase"/>
</dbReference>
<dbReference type="HAMAP" id="MF_00218">
    <property type="entry name" value="URO_D"/>
    <property type="match status" value="1"/>
</dbReference>
<dbReference type="GO" id="GO:0004853">
    <property type="term" value="F:uroporphyrinogen decarboxylase activity"/>
    <property type="evidence" value="ECO:0007669"/>
    <property type="project" value="UniProtKB-UniRule"/>
</dbReference>
<dbReference type="Pfam" id="PF01208">
    <property type="entry name" value="URO-D"/>
    <property type="match status" value="1"/>
</dbReference>
<evidence type="ECO:0000313" key="10">
    <source>
        <dbReference type="Proteomes" id="UP001054925"/>
    </source>
</evidence>
<feature type="binding site" evidence="7">
    <location>
        <position position="211"/>
    </location>
    <ligand>
        <name>substrate</name>
    </ligand>
</feature>
<accession>A0AAV5G5M1</accession>
<dbReference type="AlphaFoldDB" id="A0AAV5G5M1"/>
<dbReference type="Gene3D" id="3.20.20.210">
    <property type="match status" value="1"/>
</dbReference>
<dbReference type="EC" id="4.1.1.37" evidence="3 7"/>
<evidence type="ECO:0000313" key="9">
    <source>
        <dbReference type="EMBL" id="GJN41562.1"/>
    </source>
</evidence>
<comment type="catalytic activity">
    <reaction evidence="7">
        <text>uroporphyrinogen III + 4 H(+) = coproporphyrinogen III + 4 CO2</text>
        <dbReference type="Rhea" id="RHEA:19865"/>
        <dbReference type="ChEBI" id="CHEBI:15378"/>
        <dbReference type="ChEBI" id="CHEBI:16526"/>
        <dbReference type="ChEBI" id="CHEBI:57308"/>
        <dbReference type="ChEBI" id="CHEBI:57309"/>
        <dbReference type="EC" id="4.1.1.37"/>
    </reaction>
</comment>
<organism evidence="9 10">
    <name type="scientific">Corynebacterium ammoniagenes</name>
    <name type="common">Brevibacterium ammoniagenes</name>
    <dbReference type="NCBI Taxonomy" id="1697"/>
    <lineage>
        <taxon>Bacteria</taxon>
        <taxon>Bacillati</taxon>
        <taxon>Actinomycetota</taxon>
        <taxon>Actinomycetes</taxon>
        <taxon>Mycobacteriales</taxon>
        <taxon>Corynebacteriaceae</taxon>
        <taxon>Corynebacterium</taxon>
    </lineage>
</organism>
<dbReference type="GO" id="GO:0006782">
    <property type="term" value="P:protoporphyrinogen IX biosynthetic process"/>
    <property type="evidence" value="ECO:0007669"/>
    <property type="project" value="UniProtKB-UniRule"/>
</dbReference>
<dbReference type="InterPro" id="IPR006361">
    <property type="entry name" value="Uroporphyrinogen_deCO2ase_HemE"/>
</dbReference>
<feature type="site" description="Transition state stabilizer" evidence="7">
    <location>
        <position position="81"/>
    </location>
</feature>
<dbReference type="PANTHER" id="PTHR21091:SF169">
    <property type="entry name" value="UROPORPHYRINOGEN DECARBOXYLASE"/>
    <property type="match status" value="1"/>
</dbReference>
<dbReference type="NCBIfam" id="TIGR01464">
    <property type="entry name" value="hemE"/>
    <property type="match status" value="1"/>
</dbReference>
<comment type="similarity">
    <text evidence="2 7">Belongs to the uroporphyrinogen decarboxylase family.</text>
</comment>
<feature type="binding site" evidence="7">
    <location>
        <position position="156"/>
    </location>
    <ligand>
        <name>substrate</name>
    </ligand>
</feature>
<comment type="subunit">
    <text evidence="7">Homodimer.</text>
</comment>
<dbReference type="GO" id="GO:0005829">
    <property type="term" value="C:cytosol"/>
    <property type="evidence" value="ECO:0007669"/>
    <property type="project" value="TreeGrafter"/>
</dbReference>
<sequence length="355" mass="38744">MAVMSKRHLTNAPLLDAAAGKTPSRPAVWFMRQAGRSLPEYRTAREGITMLDSCFMPELLAEITLQPVRRHDVDAAILFSDIVVPLRAAGIGVDIVAGRGPVMDKPVRTRSDIDNLPILDEHVDEVADGIRIILDELTDTQALIGFVGAPFTLASYLVEGGPSKNHEKTKALMHSEPETWHALMKRLVPTIINFLDVQIDAGIDAMQLFDSWAGYLNREDYRKYVLPYSTQILDHVQGVVPRIHFGVGTGELLPAMAEAGSEVMGVDYRVRMDEAAERIHAAHGAHALQGNLDPAMLFAGDDAVRQAVRSIRDQVATAQQAGHATGHIWNLGHGVLPTTEAEAITRAVAIIHEEG</sequence>
<comment type="caution">
    <text evidence="9">The sequence shown here is derived from an EMBL/GenBank/DDBJ whole genome shotgun (WGS) entry which is preliminary data.</text>
</comment>
<keyword evidence="6 7" id="KW-0627">Porphyrin biosynthesis</keyword>
<dbReference type="EMBL" id="BQKK01000001">
    <property type="protein sequence ID" value="GJN41562.1"/>
    <property type="molecule type" value="Genomic_DNA"/>
</dbReference>
<comment type="caution">
    <text evidence="7">Lacks conserved residue(s) required for the propagation of feature annotation.</text>
</comment>
<evidence type="ECO:0000256" key="4">
    <source>
        <dbReference type="ARBA" id="ARBA00022793"/>
    </source>
</evidence>
<keyword evidence="5 7" id="KW-0456">Lyase</keyword>
<gene>
    <name evidence="7 9" type="primary">hemE</name>
    <name evidence="9" type="ORF">CAT723_00410</name>
</gene>
<dbReference type="Proteomes" id="UP001054925">
    <property type="component" value="Unassembled WGS sequence"/>
</dbReference>
<name>A0AAV5G5M1_CORAM</name>
<reference evidence="9" key="1">
    <citation type="submission" date="2021-12" db="EMBL/GenBank/DDBJ databases">
        <title>Draft genome sequence of Corynebacterium ammoniagenes strain T-723.</title>
        <authorList>
            <person name="Matsuzawa M."/>
            <person name="Hiratani M."/>
            <person name="Abe I."/>
            <person name="Tsuji Y."/>
            <person name="Nakamura J."/>
        </authorList>
    </citation>
    <scope>NUCLEOTIDE SEQUENCE</scope>
    <source>
        <strain evidence="9">T-723</strain>
    </source>
</reference>
<evidence type="ECO:0000256" key="6">
    <source>
        <dbReference type="ARBA" id="ARBA00023244"/>
    </source>
</evidence>
<evidence type="ECO:0000256" key="3">
    <source>
        <dbReference type="ARBA" id="ARBA00012288"/>
    </source>
</evidence>
<comment type="pathway">
    <text evidence="1 7">Porphyrin-containing compound metabolism; protoporphyrin-IX biosynthesis; coproporphyrinogen-III from 5-aminolevulinate: step 4/4.</text>
</comment>
<evidence type="ECO:0000256" key="5">
    <source>
        <dbReference type="ARBA" id="ARBA00023239"/>
    </source>
</evidence>
<feature type="binding site" evidence="7">
    <location>
        <position position="81"/>
    </location>
    <ligand>
        <name>substrate</name>
    </ligand>
</feature>
<keyword evidence="4 7" id="KW-0210">Decarboxylase</keyword>
<feature type="binding site" evidence="7">
    <location>
        <begin position="32"/>
        <end position="36"/>
    </location>
    <ligand>
        <name>substrate</name>
    </ligand>
</feature>
<evidence type="ECO:0000256" key="1">
    <source>
        <dbReference type="ARBA" id="ARBA00004804"/>
    </source>
</evidence>
<evidence type="ECO:0000256" key="2">
    <source>
        <dbReference type="ARBA" id="ARBA00009935"/>
    </source>
</evidence>
<dbReference type="SUPFAM" id="SSF51726">
    <property type="entry name" value="UROD/MetE-like"/>
    <property type="match status" value="1"/>
</dbReference>
<dbReference type="PANTHER" id="PTHR21091">
    <property type="entry name" value="METHYLTETRAHYDROFOLATE:HOMOCYSTEINE METHYLTRANSFERASE RELATED"/>
    <property type="match status" value="1"/>
</dbReference>
<dbReference type="CDD" id="cd00717">
    <property type="entry name" value="URO-D"/>
    <property type="match status" value="1"/>
</dbReference>
<keyword evidence="7" id="KW-0963">Cytoplasm</keyword>